<evidence type="ECO:0000259" key="11">
    <source>
        <dbReference type="Pfam" id="PF08244"/>
    </source>
</evidence>
<evidence type="ECO:0000313" key="12">
    <source>
        <dbReference type="EMBL" id="RDS59746.1"/>
    </source>
</evidence>
<comment type="subcellular location">
    <subcellularLocation>
        <location evidence="9">Cytoplasm</location>
    </subcellularLocation>
</comment>
<keyword evidence="9" id="KW-0119">Carbohydrate metabolism</keyword>
<dbReference type="PANTHER" id="PTHR43101:SF1">
    <property type="entry name" value="BETA-FRUCTOSIDASE"/>
    <property type="match status" value="1"/>
</dbReference>
<comment type="function">
    <text evidence="9">Enables the bacterium to metabolize sucrose as a sole carbon source.</text>
</comment>
<evidence type="ECO:0000256" key="6">
    <source>
        <dbReference type="ARBA" id="ARBA00023295"/>
    </source>
</evidence>
<dbReference type="InterPro" id="IPR001362">
    <property type="entry name" value="Glyco_hydro_32"/>
</dbReference>
<dbReference type="PANTHER" id="PTHR43101">
    <property type="entry name" value="BETA-FRUCTOSIDASE"/>
    <property type="match status" value="1"/>
</dbReference>
<reference evidence="12 13" key="1">
    <citation type="submission" date="2018-07" db="EMBL/GenBank/DDBJ databases">
        <title>Genome-based reclassification of Weissella jogaejeotgali as Weissella thailandensis.</title>
        <authorList>
            <person name="Chun J."/>
            <person name="Kim B.-Y."/>
            <person name="Kwak M.-J."/>
        </authorList>
    </citation>
    <scope>NUCLEOTIDE SEQUENCE [LARGE SCALE GENOMIC DNA]</scope>
    <source>
        <strain evidence="12 13">KCTC 3751</strain>
    </source>
</reference>
<comment type="caution">
    <text evidence="12">The sequence shown here is derived from an EMBL/GenBank/DDBJ whole genome shotgun (WGS) entry which is preliminary data.</text>
</comment>
<dbReference type="EMBL" id="QRAY01000006">
    <property type="protein sequence ID" value="RDS59746.1"/>
    <property type="molecule type" value="Genomic_DNA"/>
</dbReference>
<keyword evidence="5 8" id="KW-0378">Hydrolase</keyword>
<organism evidence="12 13">
    <name type="scientific">Weissella thailandensis</name>
    <dbReference type="NCBI Taxonomy" id="89061"/>
    <lineage>
        <taxon>Bacteria</taxon>
        <taxon>Bacillati</taxon>
        <taxon>Bacillota</taxon>
        <taxon>Bacilli</taxon>
        <taxon>Lactobacillales</taxon>
        <taxon>Lactobacillaceae</taxon>
        <taxon>Weissella</taxon>
    </lineage>
</organism>
<dbReference type="SUPFAM" id="SSF49899">
    <property type="entry name" value="Concanavalin A-like lectins/glucanases"/>
    <property type="match status" value="1"/>
</dbReference>
<dbReference type="Pfam" id="PF00251">
    <property type="entry name" value="Glyco_hydro_32N"/>
    <property type="match status" value="1"/>
</dbReference>
<keyword evidence="13" id="KW-1185">Reference proteome</keyword>
<evidence type="ECO:0000256" key="5">
    <source>
        <dbReference type="ARBA" id="ARBA00022801"/>
    </source>
</evidence>
<feature type="domain" description="Glycosyl hydrolase family 32 N-terminal" evidence="10">
    <location>
        <begin position="37"/>
        <end position="340"/>
    </location>
</feature>
<dbReference type="GO" id="GO:0016787">
    <property type="term" value="F:hydrolase activity"/>
    <property type="evidence" value="ECO:0007669"/>
    <property type="project" value="UniProtKB-KW"/>
</dbReference>
<protein>
    <recommendedName>
        <fullName evidence="4 8">Sucrose-6-phosphate hydrolase</fullName>
        <ecNumber evidence="3 8">3.2.1.26</ecNumber>
    </recommendedName>
    <alternativeName>
        <fullName evidence="7 9">Invertase</fullName>
    </alternativeName>
</protein>
<dbReference type="InterPro" id="IPR006232">
    <property type="entry name" value="Suc6P_hydrolase"/>
</dbReference>
<evidence type="ECO:0000256" key="7">
    <source>
        <dbReference type="ARBA" id="ARBA00033367"/>
    </source>
</evidence>
<dbReference type="NCBIfam" id="TIGR01322">
    <property type="entry name" value="scrB_fam"/>
    <property type="match status" value="1"/>
</dbReference>
<evidence type="ECO:0000256" key="4">
    <source>
        <dbReference type="ARBA" id="ARBA00019623"/>
    </source>
</evidence>
<feature type="domain" description="Glycosyl hydrolase family 32 C-terminal" evidence="11">
    <location>
        <begin position="358"/>
        <end position="478"/>
    </location>
</feature>
<name>A0ABX9I4Y1_9LACO</name>
<keyword evidence="6 8" id="KW-0326">Glycosidase</keyword>
<evidence type="ECO:0000256" key="2">
    <source>
        <dbReference type="ARBA" id="ARBA00009902"/>
    </source>
</evidence>
<dbReference type="InterPro" id="IPR018053">
    <property type="entry name" value="Glyco_hydro_32_AS"/>
</dbReference>
<evidence type="ECO:0000256" key="1">
    <source>
        <dbReference type="ARBA" id="ARBA00004914"/>
    </source>
</evidence>
<gene>
    <name evidence="12" type="ORF">DWV05_04090</name>
</gene>
<dbReference type="InterPro" id="IPR013189">
    <property type="entry name" value="Glyco_hydro_32_C"/>
</dbReference>
<dbReference type="Pfam" id="PF08244">
    <property type="entry name" value="Glyco_hydro_32C"/>
    <property type="match status" value="1"/>
</dbReference>
<proteinExistence type="inferred from homology"/>
<sequence>MIWTREKRYQPYSAYSKVDKENLAEQVSSSVYKPAFHIHPTSGLLNDPNGFSYFNGQWHIFYQAFPFGPVHGLKSWVHCVSDDLVQWHNLGIALKPGDRYDSHGAYSGSAQVIKDRLFLMYTGNVRNKNWQRHSYQIGAWMDENNQITKVNQLLIEAPDYVTEHFRDPQLLKVNDDYFALIGAQDKQNLRGEFSLYKTQDLKNWEDMGYIQHNLGDLGYMVECPNLVYVDEKPVLIFCPQGLPQNVLPTENIYPNVYTIGSQLDFKTGTWYSDTSMLNQLDNGFDVYASQAFNAPDGQAYLISWIGLPEISYPTDKENWAHCLSLVKRLKVVDDKLYQIPVTAMSTLAVVEQTLPQNQRVLVTDAKQQYELRLDLAPDQTGNLLLVSDGSSNHALQLKFDTNNDGYLIVDRSNVGEQFATEYGETRQVNVTSHHKLSLDIFVDHSICEIFINGGEQVMTLRFFAPQAQTMIAFSEQNKLKYSGSYIALSGME</sequence>
<comment type="pathway">
    <text evidence="1 9">Glycan biosynthesis; sucrose metabolism.</text>
</comment>
<dbReference type="SUPFAM" id="SSF75005">
    <property type="entry name" value="Arabinanase/levansucrase/invertase"/>
    <property type="match status" value="1"/>
</dbReference>
<dbReference type="Proteomes" id="UP000254492">
    <property type="component" value="Unassembled WGS sequence"/>
</dbReference>
<dbReference type="PROSITE" id="PS00609">
    <property type="entry name" value="GLYCOSYL_HYDROL_F32"/>
    <property type="match status" value="1"/>
</dbReference>
<dbReference type="SMART" id="SM00640">
    <property type="entry name" value="Glyco_32"/>
    <property type="match status" value="1"/>
</dbReference>
<dbReference type="InterPro" id="IPR051214">
    <property type="entry name" value="GH32_Enzymes"/>
</dbReference>
<dbReference type="InterPro" id="IPR013320">
    <property type="entry name" value="ConA-like_dom_sf"/>
</dbReference>
<dbReference type="CDD" id="cd18623">
    <property type="entry name" value="GH32_ScrB-like"/>
    <property type="match status" value="1"/>
</dbReference>
<dbReference type="Gene3D" id="2.115.10.20">
    <property type="entry name" value="Glycosyl hydrolase domain, family 43"/>
    <property type="match status" value="1"/>
</dbReference>
<accession>A0ABX9I4Y1</accession>
<evidence type="ECO:0000256" key="9">
    <source>
        <dbReference type="RuleBase" id="RU365015"/>
    </source>
</evidence>
<evidence type="ECO:0000256" key="3">
    <source>
        <dbReference type="ARBA" id="ARBA00012758"/>
    </source>
</evidence>
<dbReference type="InterPro" id="IPR023296">
    <property type="entry name" value="Glyco_hydro_beta-prop_sf"/>
</dbReference>
<evidence type="ECO:0000259" key="10">
    <source>
        <dbReference type="Pfam" id="PF00251"/>
    </source>
</evidence>
<comment type="similarity">
    <text evidence="2 8">Belongs to the glycosyl hydrolase 32 family.</text>
</comment>
<comment type="catalytic activity">
    <reaction evidence="8">
        <text>Hydrolysis of terminal non-reducing beta-D-fructofuranoside residues in beta-D-fructofuranosides.</text>
        <dbReference type="EC" id="3.2.1.26"/>
    </reaction>
</comment>
<dbReference type="Gene3D" id="2.60.120.560">
    <property type="entry name" value="Exo-inulinase, domain 1"/>
    <property type="match status" value="1"/>
</dbReference>
<dbReference type="InterPro" id="IPR013148">
    <property type="entry name" value="Glyco_hydro_32_N"/>
</dbReference>
<evidence type="ECO:0000256" key="8">
    <source>
        <dbReference type="RuleBase" id="RU362110"/>
    </source>
</evidence>
<dbReference type="EC" id="3.2.1.26" evidence="3 8"/>
<keyword evidence="9" id="KW-0963">Cytoplasm</keyword>
<evidence type="ECO:0000313" key="13">
    <source>
        <dbReference type="Proteomes" id="UP000254492"/>
    </source>
</evidence>
<dbReference type="RefSeq" id="WP_115470819.1">
    <property type="nucleotide sequence ID" value="NZ_BJEC01000006.1"/>
</dbReference>